<accession>A0AAV5VES7</accession>
<evidence type="ECO:0000313" key="5">
    <source>
        <dbReference type="Proteomes" id="UP001432322"/>
    </source>
</evidence>
<keyword evidence="3" id="KW-0812">Transmembrane</keyword>
<gene>
    <name evidence="4" type="ORF">PFISCL1PPCAC_8015</name>
</gene>
<dbReference type="EMBL" id="BTSY01000002">
    <property type="protein sequence ID" value="GMT16718.1"/>
    <property type="molecule type" value="Genomic_DNA"/>
</dbReference>
<evidence type="ECO:0008006" key="6">
    <source>
        <dbReference type="Google" id="ProtNLM"/>
    </source>
</evidence>
<feature type="non-terminal residue" evidence="4">
    <location>
        <position position="1"/>
    </location>
</feature>
<dbReference type="GO" id="GO:0003993">
    <property type="term" value="F:acid phosphatase activity"/>
    <property type="evidence" value="ECO:0007669"/>
    <property type="project" value="UniProtKB-EC"/>
</dbReference>
<evidence type="ECO:0000256" key="2">
    <source>
        <dbReference type="ARBA" id="ARBA00005375"/>
    </source>
</evidence>
<evidence type="ECO:0000256" key="1">
    <source>
        <dbReference type="ARBA" id="ARBA00000032"/>
    </source>
</evidence>
<evidence type="ECO:0000313" key="4">
    <source>
        <dbReference type="EMBL" id="GMT16718.1"/>
    </source>
</evidence>
<evidence type="ECO:0000256" key="3">
    <source>
        <dbReference type="SAM" id="Phobius"/>
    </source>
</evidence>
<dbReference type="PANTHER" id="PTHR11567:SF187">
    <property type="entry name" value="2,3-BISPHOSPHOGLYCERATE 3-PHOSPHATASE"/>
    <property type="match status" value="1"/>
</dbReference>
<protein>
    <recommendedName>
        <fullName evidence="6">Phosphatase</fullName>
    </recommendedName>
</protein>
<dbReference type="PROSITE" id="PS00616">
    <property type="entry name" value="HIS_ACID_PHOSPHAT_1"/>
    <property type="match status" value="1"/>
</dbReference>
<proteinExistence type="inferred from homology"/>
<sequence>GGVVVVSGGGAESKIGGWRVGGTAMPRLHSIMRALAYLVLLALCIHLILSLVPTLRTGLEDYDDGSTAIGTSPLTAELCQYLELKETGAEGVVDSEEYKLKGMAVVFRHGERSPIVKDDLSSHHDCAPFRDQDRKSFKDYTEVVNSSEFARFLKVDKEFEQYPLHPLTSECSPGNLTAEGALQLSRLGNHLRRAYKKTELFNEENRLDVKVVVSPYRRTFQSSVALLSSFLFPLKELVDEVHVKYSNETFHCVDAFCVCPPALGWRLEYEKEHLAYFLNDTSELRERTQRIFANIDSTKASDDPFKMMDVLLGRYICRRHPLPCAKGGECVSYDLFKEMLMYTTRRGAEMFNAGNSFISARLHTAEAQAILGYVARMGEELKERPHTNRIKIFSGHDTTVGPLLRTLRIPYVDFPRYASHLVFEVYHDRAGNDHLRLVYNGHDRTAELPFCGGKSMCPMNTFTRFARSGIFATLGFSNATQLCDPTLTPQPHNAYV</sequence>
<comment type="caution">
    <text evidence="4">The sequence shown here is derived from an EMBL/GenBank/DDBJ whole genome shotgun (WGS) entry which is preliminary data.</text>
</comment>
<dbReference type="Gene3D" id="3.40.50.1240">
    <property type="entry name" value="Phosphoglycerate mutase-like"/>
    <property type="match status" value="1"/>
</dbReference>
<dbReference type="CDD" id="cd07061">
    <property type="entry name" value="HP_HAP_like"/>
    <property type="match status" value="1"/>
</dbReference>
<comment type="catalytic activity">
    <reaction evidence="1">
        <text>a phosphate monoester + H2O = an alcohol + phosphate</text>
        <dbReference type="Rhea" id="RHEA:15017"/>
        <dbReference type="ChEBI" id="CHEBI:15377"/>
        <dbReference type="ChEBI" id="CHEBI:30879"/>
        <dbReference type="ChEBI" id="CHEBI:43474"/>
        <dbReference type="ChEBI" id="CHEBI:67140"/>
        <dbReference type="EC" id="3.1.3.2"/>
    </reaction>
</comment>
<dbReference type="Pfam" id="PF00328">
    <property type="entry name" value="His_Phos_2"/>
    <property type="match status" value="1"/>
</dbReference>
<dbReference type="InterPro" id="IPR033379">
    <property type="entry name" value="Acid_Pase_AS"/>
</dbReference>
<dbReference type="SUPFAM" id="SSF53254">
    <property type="entry name" value="Phosphoglycerate mutase-like"/>
    <property type="match status" value="1"/>
</dbReference>
<keyword evidence="5" id="KW-1185">Reference proteome</keyword>
<name>A0AAV5VES7_9BILA</name>
<feature type="transmembrane region" description="Helical" evidence="3">
    <location>
        <begin position="34"/>
        <end position="52"/>
    </location>
</feature>
<dbReference type="InterPro" id="IPR029033">
    <property type="entry name" value="His_PPase_superfam"/>
</dbReference>
<comment type="similarity">
    <text evidence="2">Belongs to the histidine acid phosphatase family.</text>
</comment>
<dbReference type="Proteomes" id="UP001432322">
    <property type="component" value="Unassembled WGS sequence"/>
</dbReference>
<dbReference type="InterPro" id="IPR050645">
    <property type="entry name" value="Histidine_acid_phosphatase"/>
</dbReference>
<dbReference type="PANTHER" id="PTHR11567">
    <property type="entry name" value="ACID PHOSPHATASE-RELATED"/>
    <property type="match status" value="1"/>
</dbReference>
<organism evidence="4 5">
    <name type="scientific">Pristionchus fissidentatus</name>
    <dbReference type="NCBI Taxonomy" id="1538716"/>
    <lineage>
        <taxon>Eukaryota</taxon>
        <taxon>Metazoa</taxon>
        <taxon>Ecdysozoa</taxon>
        <taxon>Nematoda</taxon>
        <taxon>Chromadorea</taxon>
        <taxon>Rhabditida</taxon>
        <taxon>Rhabditina</taxon>
        <taxon>Diplogasteromorpha</taxon>
        <taxon>Diplogasteroidea</taxon>
        <taxon>Neodiplogasteridae</taxon>
        <taxon>Pristionchus</taxon>
    </lineage>
</organism>
<keyword evidence="3" id="KW-1133">Transmembrane helix</keyword>
<reference evidence="4" key="1">
    <citation type="submission" date="2023-10" db="EMBL/GenBank/DDBJ databases">
        <title>Genome assembly of Pristionchus species.</title>
        <authorList>
            <person name="Yoshida K."/>
            <person name="Sommer R.J."/>
        </authorList>
    </citation>
    <scope>NUCLEOTIDE SEQUENCE</scope>
    <source>
        <strain evidence="4">RS5133</strain>
    </source>
</reference>
<keyword evidence="3" id="KW-0472">Membrane</keyword>
<dbReference type="AlphaFoldDB" id="A0AAV5VES7"/>
<dbReference type="InterPro" id="IPR000560">
    <property type="entry name" value="His_Pase_clade-2"/>
</dbReference>